<dbReference type="CDD" id="cd15518">
    <property type="entry name" value="PHD_Ecm5p_Lid2p_like"/>
    <property type="match status" value="1"/>
</dbReference>
<evidence type="ECO:0000313" key="18">
    <source>
        <dbReference type="Proteomes" id="UP000717515"/>
    </source>
</evidence>
<feature type="compositionally biased region" description="Polar residues" evidence="12">
    <location>
        <begin position="238"/>
        <end position="264"/>
    </location>
</feature>
<evidence type="ECO:0000313" key="17">
    <source>
        <dbReference type="EMBL" id="KAG9325732.1"/>
    </source>
</evidence>
<dbReference type="PROSITE" id="PS51184">
    <property type="entry name" value="JMJC"/>
    <property type="match status" value="1"/>
</dbReference>
<evidence type="ECO:0000256" key="10">
    <source>
        <dbReference type="ARBA" id="ARBA00048734"/>
    </source>
</evidence>
<evidence type="ECO:0000256" key="5">
    <source>
        <dbReference type="ARBA" id="ARBA00022771"/>
    </source>
</evidence>
<dbReference type="SMART" id="SM01014">
    <property type="entry name" value="ARID"/>
    <property type="match status" value="1"/>
</dbReference>
<comment type="caution">
    <text evidence="17">The sequence shown here is derived from an EMBL/GenBank/DDBJ whole genome shotgun (WGS) entry which is preliminary data.</text>
</comment>
<evidence type="ECO:0000256" key="9">
    <source>
        <dbReference type="ARBA" id="ARBA00023242"/>
    </source>
</evidence>
<dbReference type="SMART" id="SM00558">
    <property type="entry name" value="JmjC"/>
    <property type="match status" value="1"/>
</dbReference>
<dbReference type="InterPro" id="IPR013083">
    <property type="entry name" value="Znf_RING/FYVE/PHD"/>
</dbReference>
<comment type="subcellular location">
    <subcellularLocation>
        <location evidence="1">Nucleus</location>
    </subcellularLocation>
</comment>
<feature type="domain" description="JmjC" evidence="16">
    <location>
        <begin position="431"/>
        <end position="597"/>
    </location>
</feature>
<dbReference type="FunFam" id="1.10.150.60:FF:000016">
    <property type="entry name" value="Putative Lysine-specific demethylase 5B"/>
    <property type="match status" value="1"/>
</dbReference>
<dbReference type="PROSITE" id="PS51183">
    <property type="entry name" value="JMJN"/>
    <property type="match status" value="1"/>
</dbReference>
<dbReference type="SMART" id="SM00249">
    <property type="entry name" value="PHD"/>
    <property type="match status" value="3"/>
</dbReference>
<dbReference type="GO" id="GO:0006355">
    <property type="term" value="P:regulation of DNA-templated transcription"/>
    <property type="evidence" value="ECO:0007669"/>
    <property type="project" value="TreeGrafter"/>
</dbReference>
<evidence type="ECO:0000256" key="7">
    <source>
        <dbReference type="ARBA" id="ARBA00023002"/>
    </source>
</evidence>
<evidence type="ECO:0000256" key="12">
    <source>
        <dbReference type="SAM" id="MobiDB-lite"/>
    </source>
</evidence>
<feature type="domain" description="JmjN" evidence="15">
    <location>
        <begin position="47"/>
        <end position="88"/>
    </location>
</feature>
<dbReference type="CDD" id="cd15545">
    <property type="entry name" value="PHD_BAZ2A_like"/>
    <property type="match status" value="1"/>
</dbReference>
<comment type="catalytic activity">
    <reaction evidence="10">
        <text>N(6),N(6),N(6)-trimethyl-L-lysyl(4)-[histone H3] + 3 2-oxoglutarate + 3 O2 = L-lysyl(4)-[histone H3] + 3 formaldehyde + 3 succinate + 3 CO2</text>
        <dbReference type="Rhea" id="RHEA:60208"/>
        <dbReference type="Rhea" id="RHEA-COMP:15537"/>
        <dbReference type="Rhea" id="RHEA-COMP:15547"/>
        <dbReference type="ChEBI" id="CHEBI:15379"/>
        <dbReference type="ChEBI" id="CHEBI:16526"/>
        <dbReference type="ChEBI" id="CHEBI:16810"/>
        <dbReference type="ChEBI" id="CHEBI:16842"/>
        <dbReference type="ChEBI" id="CHEBI:29969"/>
        <dbReference type="ChEBI" id="CHEBI:30031"/>
        <dbReference type="ChEBI" id="CHEBI:61961"/>
        <dbReference type="EC" id="1.14.11.67"/>
    </reaction>
</comment>
<sequence length="1627" mass="183512">MKHAKHRASKAPQLKAPPLDMSSVATTSPPERPPANPPTRIFNLEDAPCYYPSADEFMEPLRYIESIRAEAEKAGICKIIPPEGWKPTFALDTEVFRFRTRIQKLNSMEGETRSNMNYVEQLHRFHSQQGHPVHKMPQLDKRPIDLFRLRKEVAARGGYQKVTGGKKWAEVGRDMDYTRKQVTSLSSALKSAYLKVILPYEIYLSKQVKATGDTSAQDVKRESQQESKRESQSEPHTNESTPRSQASASSTPSNTADTPVTQQTRKSKRIKKDPVSYAGNEPGSVQQEDFSEETPDVCELCHTENDLDKMLICDGCELGYHTYCLKPPLQNIPKTDWYCSKCLVVGDDLGFDEGEEYSLTSFQQRCNAFKKSWFEKAGHAGGLASEDDVEREFWRLVNNAQESVEVEYGTDLHSAQHGSGFPTLERHPSDKYAAHPANLNNIPVLPESLFSHIKSDISSIMVPWLYVGMCFSAFCWRNEAHYTYSINYMHWGDTKTWYGVPATDALKFESTMRQEVPELFEQQPDLLLKPVTMLSPERLVKNGVKVVALDQRPGQFVVTFPKVYHAGFNHGFNFAEEVNFAPPDWCQFGQECVQRYKQHKKPPIFSHDELIMATTLNDPSIATARWLRDELSGLLERELAHRRSILKQHPAIKVLCKCDISSKILRLRYPDDRLQEITQTVIDTAAIPDNWTEKFRSTMMETRIPSLKLLRSLLAAAERIPFPIKEAGHLRKFVAQANEWVESVTKVLVRKHYHQGRRLLDRAPSHERRLEDLKEMLHQVERLRFDCQEIKQLEESIETMQAFQLDARQALSKPEHNLQECRELYETGVAMNIGMDEIDKLELIVKDLSWIERASAKGVHLDDYQLICNLITDAERSGVSGSNPLLMDLTNKQAAGQRWEGRALEIMAQTPVDIQELQIIIETGRHFPVPRNVFSRAEQLYSKVVDGERVVKQLAARCTNPNFDERPSIAELKRALKLADSNLINVADKEMFESEARKYDDWIATCQSLFMPAGAKRLELEEAMDDVKDNTETCTADERILTLPMSVNGNHRLHSAPDVHDAPPLVTDAKTGLDPQIIAVMPIGAPLNVPPNQVSNTQSDTPTPNKHDSIRPTQASETSEVDTLMDVDHEDQIYCLCRSSEAGMMVECDECHEWYHGTCVRLTKREASAKSNYICPVCNLSLVIRRDRPRPTLDMLASCFEDGISLRFFTPEVPVLGAIVDVAKAFEKRVNRFLEQDPIIADHIPQVKAFLRKIEGMDIELMPQRDALRSHILRLCPGSMPTPGVMLSNYPAAPPLSAINSYCLCNQEHTPGELQDNQVMVQCGTCEDWYHPSCVGMSLAQAQRLPKFACPVCCIVRKKPYQAGEMRYPDEAHLRAVERLRLSKIQAEAKRKRRKPSKEGIDASDSVPPGAEERKKRPYKRREQTENGEKVKPKRRRSSAGSQFPPAVDSTVIPGSHAPSQPASGTKLPSFNEGFRLPHDMPPSHQEPLQHTHHHSPAPAPYSHPRHQSQTQHVPHGSQQQQPYAHHPQHPHHYQRSPPVAPSQLRYPSTASSTTTTTMRPYAGYNNIVQAGPAPILPPIKRQHSPPIRGGPASVIAATVDGVGSSPLETFSGGETETDDDGSTIAS</sequence>
<dbReference type="PANTHER" id="PTHR10694:SF33">
    <property type="entry name" value="LYSINE-SPECIFIC DEMETHYLASE 5"/>
    <property type="match status" value="1"/>
</dbReference>
<dbReference type="GO" id="GO:0005634">
    <property type="term" value="C:nucleus"/>
    <property type="evidence" value="ECO:0007669"/>
    <property type="project" value="UniProtKB-SubCell"/>
</dbReference>
<dbReference type="PROSITE" id="PS51011">
    <property type="entry name" value="ARID"/>
    <property type="match status" value="1"/>
</dbReference>
<dbReference type="CDD" id="cd16100">
    <property type="entry name" value="ARID"/>
    <property type="match status" value="1"/>
</dbReference>
<dbReference type="InterPro" id="IPR013637">
    <property type="entry name" value="Lys_sp_deMease-like_dom"/>
</dbReference>
<keyword evidence="8" id="KW-0408">Iron</keyword>
<evidence type="ECO:0000256" key="8">
    <source>
        <dbReference type="ARBA" id="ARBA00023004"/>
    </source>
</evidence>
<dbReference type="InterPro" id="IPR003347">
    <property type="entry name" value="JmjC_dom"/>
</dbReference>
<dbReference type="InterPro" id="IPR019786">
    <property type="entry name" value="Zinc_finger_PHD-type_CS"/>
</dbReference>
<keyword evidence="7" id="KW-0560">Oxidoreductase</keyword>
<dbReference type="Pfam" id="PF00628">
    <property type="entry name" value="PHD"/>
    <property type="match status" value="3"/>
</dbReference>
<feature type="compositionally biased region" description="Basic and acidic residues" evidence="12">
    <location>
        <begin position="218"/>
        <end position="237"/>
    </location>
</feature>
<evidence type="ECO:0000259" key="13">
    <source>
        <dbReference type="PROSITE" id="PS50016"/>
    </source>
</evidence>
<dbReference type="Pfam" id="PF08429">
    <property type="entry name" value="PLU-1"/>
    <property type="match status" value="1"/>
</dbReference>
<dbReference type="EMBL" id="JAIFTL010000033">
    <property type="protein sequence ID" value="KAG9325732.1"/>
    <property type="molecule type" value="Genomic_DNA"/>
</dbReference>
<keyword evidence="9" id="KW-0539">Nucleus</keyword>
<feature type="region of interest" description="Disordered" evidence="12">
    <location>
        <begin position="211"/>
        <end position="291"/>
    </location>
</feature>
<dbReference type="SMART" id="SM00501">
    <property type="entry name" value="BRIGHT"/>
    <property type="match status" value="1"/>
</dbReference>
<dbReference type="Pfam" id="PF01388">
    <property type="entry name" value="ARID"/>
    <property type="match status" value="1"/>
</dbReference>
<feature type="region of interest" description="Disordered" evidence="12">
    <location>
        <begin position="1089"/>
        <end position="1123"/>
    </location>
</feature>
<feature type="compositionally biased region" description="Basic and acidic residues" evidence="12">
    <location>
        <begin position="1411"/>
        <end position="1431"/>
    </location>
</feature>
<feature type="region of interest" description="Disordered" evidence="12">
    <location>
        <begin position="1604"/>
        <end position="1627"/>
    </location>
</feature>
<evidence type="ECO:0000256" key="3">
    <source>
        <dbReference type="ARBA" id="ARBA00012902"/>
    </source>
</evidence>
<keyword evidence="6" id="KW-0862">Zinc</keyword>
<dbReference type="GO" id="GO:0003677">
    <property type="term" value="F:DNA binding"/>
    <property type="evidence" value="ECO:0007669"/>
    <property type="project" value="InterPro"/>
</dbReference>
<dbReference type="InterPro" id="IPR019787">
    <property type="entry name" value="Znf_PHD-finger"/>
</dbReference>
<keyword evidence="4" id="KW-0479">Metal-binding</keyword>
<dbReference type="Proteomes" id="UP000717515">
    <property type="component" value="Unassembled WGS sequence"/>
</dbReference>
<proteinExistence type="inferred from homology"/>
<dbReference type="GO" id="GO:0008270">
    <property type="term" value="F:zinc ion binding"/>
    <property type="evidence" value="ECO:0007669"/>
    <property type="project" value="UniProtKB-KW"/>
</dbReference>
<feature type="region of interest" description="Disordered" evidence="12">
    <location>
        <begin position="1387"/>
        <end position="1559"/>
    </location>
</feature>
<feature type="domain" description="ARID" evidence="14">
    <location>
        <begin position="112"/>
        <end position="205"/>
    </location>
</feature>
<evidence type="ECO:0000256" key="6">
    <source>
        <dbReference type="ARBA" id="ARBA00022833"/>
    </source>
</evidence>
<dbReference type="Pfam" id="PF21323">
    <property type="entry name" value="KDM5_C-hel"/>
    <property type="match status" value="1"/>
</dbReference>
<dbReference type="SUPFAM" id="SSF46774">
    <property type="entry name" value="ARID-like"/>
    <property type="match status" value="1"/>
</dbReference>
<dbReference type="PROSITE" id="PS01359">
    <property type="entry name" value="ZF_PHD_1"/>
    <property type="match status" value="3"/>
</dbReference>
<dbReference type="GO" id="GO:0000785">
    <property type="term" value="C:chromatin"/>
    <property type="evidence" value="ECO:0007669"/>
    <property type="project" value="TreeGrafter"/>
</dbReference>
<dbReference type="SMART" id="SM00545">
    <property type="entry name" value="JmjN"/>
    <property type="match status" value="1"/>
</dbReference>
<feature type="region of interest" description="Disordered" evidence="12">
    <location>
        <begin position="1"/>
        <end position="41"/>
    </location>
</feature>
<feature type="compositionally biased region" description="Low complexity" evidence="12">
    <location>
        <begin position="1549"/>
        <end position="1558"/>
    </location>
</feature>
<dbReference type="InterPro" id="IPR003349">
    <property type="entry name" value="JmjN"/>
</dbReference>
<gene>
    <name evidence="17" type="ORF">KVV02_003604</name>
</gene>
<keyword evidence="5 11" id="KW-0863">Zinc-finger</keyword>
<evidence type="ECO:0000256" key="11">
    <source>
        <dbReference type="PROSITE-ProRule" id="PRU00146"/>
    </source>
</evidence>
<feature type="compositionally biased region" description="Polar residues" evidence="12">
    <location>
        <begin position="1458"/>
        <end position="1469"/>
    </location>
</feature>
<evidence type="ECO:0000259" key="14">
    <source>
        <dbReference type="PROSITE" id="PS51011"/>
    </source>
</evidence>
<dbReference type="PANTHER" id="PTHR10694">
    <property type="entry name" value="LYSINE-SPECIFIC DEMETHYLASE"/>
    <property type="match status" value="1"/>
</dbReference>
<feature type="domain" description="PHD-type" evidence="13">
    <location>
        <begin position="1300"/>
        <end position="1356"/>
    </location>
</feature>
<dbReference type="Gene3D" id="2.60.120.650">
    <property type="entry name" value="Cupin"/>
    <property type="match status" value="1"/>
</dbReference>
<organism evidence="17 18">
    <name type="scientific">Mortierella alpina</name>
    <name type="common">Oleaginous fungus</name>
    <name type="synonym">Mortierella renispora</name>
    <dbReference type="NCBI Taxonomy" id="64518"/>
    <lineage>
        <taxon>Eukaryota</taxon>
        <taxon>Fungi</taxon>
        <taxon>Fungi incertae sedis</taxon>
        <taxon>Mucoromycota</taxon>
        <taxon>Mortierellomycotina</taxon>
        <taxon>Mortierellomycetes</taxon>
        <taxon>Mortierellales</taxon>
        <taxon>Mortierellaceae</taxon>
        <taxon>Mortierella</taxon>
    </lineage>
</organism>
<dbReference type="InterPro" id="IPR048615">
    <property type="entry name" value="KDM5_C-hel"/>
</dbReference>
<dbReference type="InterPro" id="IPR011011">
    <property type="entry name" value="Znf_FYVE_PHD"/>
</dbReference>
<dbReference type="Pfam" id="PF02375">
    <property type="entry name" value="JmjN"/>
    <property type="match status" value="1"/>
</dbReference>
<feature type="domain" description="PHD-type" evidence="13">
    <location>
        <begin position="1132"/>
        <end position="1181"/>
    </location>
</feature>
<dbReference type="Gene3D" id="1.10.150.60">
    <property type="entry name" value="ARID DNA-binding domain"/>
    <property type="match status" value="1"/>
</dbReference>
<comment type="similarity">
    <text evidence="2">Belongs to the JARID1 histone demethylase family.</text>
</comment>
<accession>A0A9P8CZL7</accession>
<dbReference type="EC" id="1.14.11.67" evidence="3"/>
<dbReference type="SUPFAM" id="SSF57903">
    <property type="entry name" value="FYVE/PHD zinc finger"/>
    <property type="match status" value="3"/>
</dbReference>
<dbReference type="GO" id="GO:0034647">
    <property type="term" value="F:histone H3K4me/H3K4me2/H3K4me3 demethylase activity"/>
    <property type="evidence" value="ECO:0007669"/>
    <property type="project" value="UniProtKB-EC"/>
</dbReference>
<evidence type="ECO:0000256" key="2">
    <source>
        <dbReference type="ARBA" id="ARBA00006801"/>
    </source>
</evidence>
<dbReference type="Gene3D" id="3.30.40.10">
    <property type="entry name" value="Zinc/RING finger domain, C3HC4 (zinc finger)"/>
    <property type="match status" value="3"/>
</dbReference>
<feature type="domain" description="PHD-type" evidence="13">
    <location>
        <begin position="295"/>
        <end position="345"/>
    </location>
</feature>
<reference evidence="17" key="1">
    <citation type="submission" date="2021-07" db="EMBL/GenBank/DDBJ databases">
        <title>Draft genome of Mortierella alpina, strain LL118, isolated from an aspen leaf litter sample.</title>
        <authorList>
            <person name="Yang S."/>
            <person name="Vinatzer B.A."/>
        </authorList>
    </citation>
    <scope>NUCLEOTIDE SEQUENCE</scope>
    <source>
        <strain evidence="17">LL118</strain>
    </source>
</reference>
<dbReference type="InterPro" id="IPR001606">
    <property type="entry name" value="ARID_dom"/>
</dbReference>
<evidence type="ECO:0000259" key="15">
    <source>
        <dbReference type="PROSITE" id="PS51183"/>
    </source>
</evidence>
<protein>
    <recommendedName>
        <fullName evidence="3">[histone H3]-trimethyl-L-lysine(4) demethylase</fullName>
        <ecNumber evidence="3">1.14.11.67</ecNumber>
    </recommendedName>
</protein>
<name>A0A9P8CZL7_MORAP</name>
<evidence type="ECO:0000259" key="16">
    <source>
        <dbReference type="PROSITE" id="PS51184"/>
    </source>
</evidence>
<dbReference type="InterPro" id="IPR036431">
    <property type="entry name" value="ARID_dom_sf"/>
</dbReference>
<dbReference type="PROSITE" id="PS50016">
    <property type="entry name" value="ZF_PHD_2"/>
    <property type="match status" value="3"/>
</dbReference>
<dbReference type="Pfam" id="PF02373">
    <property type="entry name" value="JmjC"/>
    <property type="match status" value="1"/>
</dbReference>
<dbReference type="InterPro" id="IPR001965">
    <property type="entry name" value="Znf_PHD"/>
</dbReference>
<feature type="compositionally biased region" description="Acidic residues" evidence="12">
    <location>
        <begin position="1616"/>
        <end position="1627"/>
    </location>
</feature>
<evidence type="ECO:0000256" key="4">
    <source>
        <dbReference type="ARBA" id="ARBA00022723"/>
    </source>
</evidence>
<feature type="compositionally biased region" description="Polar residues" evidence="12">
    <location>
        <begin position="1090"/>
        <end position="1104"/>
    </location>
</feature>
<dbReference type="SUPFAM" id="SSF51197">
    <property type="entry name" value="Clavaminate synthase-like"/>
    <property type="match status" value="1"/>
</dbReference>
<evidence type="ECO:0000256" key="1">
    <source>
        <dbReference type="ARBA" id="ARBA00004123"/>
    </source>
</evidence>